<reference evidence="2" key="1">
    <citation type="submission" date="2022-08" db="UniProtKB">
        <authorList>
            <consortium name="EnsemblMetazoa"/>
        </authorList>
    </citation>
    <scope>IDENTIFICATION</scope>
    <source>
        <strain evidence="2">05x7-T-G4-1.051#20</strain>
    </source>
</reference>
<keyword evidence="1" id="KW-0812">Transmembrane</keyword>
<dbReference type="AlphaFoldDB" id="A0A8W8LH40"/>
<proteinExistence type="predicted"/>
<evidence type="ECO:0000313" key="3">
    <source>
        <dbReference type="Proteomes" id="UP000005408"/>
    </source>
</evidence>
<dbReference type="Proteomes" id="UP000005408">
    <property type="component" value="Unassembled WGS sequence"/>
</dbReference>
<name>A0A8W8LH40_MAGGI</name>
<dbReference type="EnsemblMetazoa" id="G28203.1">
    <property type="protein sequence ID" value="G28203.1:cds"/>
    <property type="gene ID" value="G28203"/>
</dbReference>
<keyword evidence="1" id="KW-0472">Membrane</keyword>
<keyword evidence="3" id="KW-1185">Reference proteome</keyword>
<keyword evidence="1" id="KW-1133">Transmembrane helix</keyword>
<evidence type="ECO:0000256" key="1">
    <source>
        <dbReference type="SAM" id="Phobius"/>
    </source>
</evidence>
<feature type="transmembrane region" description="Helical" evidence="1">
    <location>
        <begin position="66"/>
        <end position="84"/>
    </location>
</feature>
<evidence type="ECO:0000313" key="2">
    <source>
        <dbReference type="EnsemblMetazoa" id="G28203.1:cds"/>
    </source>
</evidence>
<organism evidence="2 3">
    <name type="scientific">Magallana gigas</name>
    <name type="common">Pacific oyster</name>
    <name type="synonym">Crassostrea gigas</name>
    <dbReference type="NCBI Taxonomy" id="29159"/>
    <lineage>
        <taxon>Eukaryota</taxon>
        <taxon>Metazoa</taxon>
        <taxon>Spiralia</taxon>
        <taxon>Lophotrochozoa</taxon>
        <taxon>Mollusca</taxon>
        <taxon>Bivalvia</taxon>
        <taxon>Autobranchia</taxon>
        <taxon>Pteriomorphia</taxon>
        <taxon>Ostreida</taxon>
        <taxon>Ostreoidea</taxon>
        <taxon>Ostreidae</taxon>
        <taxon>Magallana</taxon>
    </lineage>
</organism>
<accession>A0A8W8LH40</accession>
<sequence>MLIDVFIETSQVRSFSRGEARFLKSASLRCLIVPDYQISCFIYRYNVLEIAAILLSAEQDNIEMKFLLLGVLLVLILLLAHVQADACIDFVRTYLEDTIYNIPLPELCAQREAISDIHRGTGHL</sequence>
<protein>
    <submittedName>
        <fullName evidence="2">Uncharacterized protein</fullName>
    </submittedName>
</protein>